<organism evidence="2">
    <name type="scientific">Setaria italica</name>
    <name type="common">Foxtail millet</name>
    <name type="synonym">Panicum italicum</name>
    <dbReference type="NCBI Taxonomy" id="4555"/>
    <lineage>
        <taxon>Eukaryota</taxon>
        <taxon>Viridiplantae</taxon>
        <taxon>Streptophyta</taxon>
        <taxon>Embryophyta</taxon>
        <taxon>Tracheophyta</taxon>
        <taxon>Spermatophyta</taxon>
        <taxon>Magnoliopsida</taxon>
        <taxon>Liliopsida</taxon>
        <taxon>Poales</taxon>
        <taxon>Poaceae</taxon>
        <taxon>PACMAD clade</taxon>
        <taxon>Panicoideae</taxon>
        <taxon>Panicodae</taxon>
        <taxon>Paniceae</taxon>
        <taxon>Cenchrinae</taxon>
        <taxon>Setaria</taxon>
    </lineage>
</organism>
<feature type="transmembrane region" description="Helical" evidence="1">
    <location>
        <begin position="20"/>
        <end position="42"/>
    </location>
</feature>
<reference evidence="2" key="1">
    <citation type="journal article" date="2012" name="Nat. Biotechnol.">
        <title>Reference genome sequence of the model plant Setaria.</title>
        <authorList>
            <person name="Bennetzen J.L."/>
            <person name="Schmutz J."/>
            <person name="Wang H."/>
            <person name="Percifield R."/>
            <person name="Hawkins J."/>
            <person name="Pontaroli A.C."/>
            <person name="Estep M."/>
            <person name="Feng L."/>
            <person name="Vaughn J.N."/>
            <person name="Grimwood J."/>
            <person name="Jenkins J."/>
            <person name="Barry K."/>
            <person name="Lindquist E."/>
            <person name="Hellsten U."/>
            <person name="Deshpande S."/>
            <person name="Wang X."/>
            <person name="Wu X."/>
            <person name="Mitros T."/>
            <person name="Triplett J."/>
            <person name="Yang X."/>
            <person name="Ye C.Y."/>
            <person name="Mauro-Herrera M."/>
            <person name="Wang L."/>
            <person name="Li P."/>
            <person name="Sharma M."/>
            <person name="Sharma R."/>
            <person name="Ronald P.C."/>
            <person name="Panaud O."/>
            <person name="Kellogg E.A."/>
            <person name="Brutnell T.P."/>
            <person name="Doust A.N."/>
            <person name="Tuskan G.A."/>
            <person name="Rokhsar D."/>
            <person name="Devos K.M."/>
        </authorList>
    </citation>
    <scope>NUCLEOTIDE SEQUENCE [LARGE SCALE GENOMIC DNA]</scope>
    <source>
        <strain evidence="2">Yugu1</strain>
    </source>
</reference>
<keyword evidence="1" id="KW-1133">Transmembrane helix</keyword>
<proteinExistence type="predicted"/>
<protein>
    <submittedName>
        <fullName evidence="2">Uncharacterized protein</fullName>
    </submittedName>
</protein>
<accession>A0A368PJQ4</accession>
<keyword evidence="1" id="KW-0812">Transmembrane</keyword>
<gene>
    <name evidence="2" type="ORF">SETIT_1G113600v2</name>
</gene>
<dbReference type="EMBL" id="CM003528">
    <property type="protein sequence ID" value="RCV05823.1"/>
    <property type="molecule type" value="Genomic_DNA"/>
</dbReference>
<name>A0A368PJQ4_SETIT</name>
<reference evidence="2" key="2">
    <citation type="submission" date="2015-07" db="EMBL/GenBank/DDBJ databases">
        <authorList>
            <person name="Noorani M."/>
        </authorList>
    </citation>
    <scope>NUCLEOTIDE SEQUENCE</scope>
    <source>
        <strain evidence="2">Yugu1</strain>
    </source>
</reference>
<dbReference type="OrthoDB" id="10641229at2759"/>
<dbReference type="AlphaFoldDB" id="A0A368PJQ4"/>
<keyword evidence="1" id="KW-0472">Membrane</keyword>
<evidence type="ECO:0000256" key="1">
    <source>
        <dbReference type="SAM" id="Phobius"/>
    </source>
</evidence>
<evidence type="ECO:0000313" key="2">
    <source>
        <dbReference type="EMBL" id="RCV05823.1"/>
    </source>
</evidence>
<sequence>MMQLLKLIYDLITRATADLIWKLFMVNGWLCLPSYINLLLWLMNNHFEDREIFPIHPGLILMISYPQLFKELYDLLKFKIDHSEYEAIFIALVAGLGNDWRVGVQENDLLCETYNFNGGSDYEAPRNSQNQRRVTGQMLPLAG</sequence>